<organism evidence="1 2">
    <name type="scientific">Brachionus plicatilis</name>
    <name type="common">Marine rotifer</name>
    <name type="synonym">Brachionus muelleri</name>
    <dbReference type="NCBI Taxonomy" id="10195"/>
    <lineage>
        <taxon>Eukaryota</taxon>
        <taxon>Metazoa</taxon>
        <taxon>Spiralia</taxon>
        <taxon>Gnathifera</taxon>
        <taxon>Rotifera</taxon>
        <taxon>Eurotatoria</taxon>
        <taxon>Monogononta</taxon>
        <taxon>Pseudotrocha</taxon>
        <taxon>Ploima</taxon>
        <taxon>Brachionidae</taxon>
        <taxon>Brachionus</taxon>
    </lineage>
</organism>
<accession>A0A3M7PKV6</accession>
<evidence type="ECO:0000313" key="1">
    <source>
        <dbReference type="EMBL" id="RMZ99623.1"/>
    </source>
</evidence>
<dbReference type="Proteomes" id="UP000276133">
    <property type="component" value="Unassembled WGS sequence"/>
</dbReference>
<protein>
    <submittedName>
        <fullName evidence="1">Uncharacterized protein</fullName>
    </submittedName>
</protein>
<dbReference type="AlphaFoldDB" id="A0A3M7PKV6"/>
<dbReference type="EMBL" id="REGN01010134">
    <property type="protein sequence ID" value="RMZ99623.1"/>
    <property type="molecule type" value="Genomic_DNA"/>
</dbReference>
<evidence type="ECO:0000313" key="2">
    <source>
        <dbReference type="Proteomes" id="UP000276133"/>
    </source>
</evidence>
<sequence>MSIFTCLKKLVLQTNIIDLKAFHISFLQFMTKFTPISAPTTIKLYFAKPKGNSKNQDQIQIFNKI</sequence>
<proteinExistence type="predicted"/>
<comment type="caution">
    <text evidence="1">The sequence shown here is derived from an EMBL/GenBank/DDBJ whole genome shotgun (WGS) entry which is preliminary data.</text>
</comment>
<name>A0A3M7PKV6_BRAPC</name>
<gene>
    <name evidence="1" type="ORF">BpHYR1_005964</name>
</gene>
<keyword evidence="2" id="KW-1185">Reference proteome</keyword>
<reference evidence="1 2" key="1">
    <citation type="journal article" date="2018" name="Sci. Rep.">
        <title>Genomic signatures of local adaptation to the degree of environmental predictability in rotifers.</title>
        <authorList>
            <person name="Franch-Gras L."/>
            <person name="Hahn C."/>
            <person name="Garcia-Roger E.M."/>
            <person name="Carmona M.J."/>
            <person name="Serra M."/>
            <person name="Gomez A."/>
        </authorList>
    </citation>
    <scope>NUCLEOTIDE SEQUENCE [LARGE SCALE GENOMIC DNA]</scope>
    <source>
        <strain evidence="1">HYR1</strain>
    </source>
</reference>